<evidence type="ECO:0000313" key="1">
    <source>
        <dbReference type="EMBL" id="KAF2406187.1"/>
    </source>
</evidence>
<comment type="caution">
    <text evidence="1">The sequence shown here is derived from an EMBL/GenBank/DDBJ whole genome shotgun (WGS) entry which is preliminary data.</text>
</comment>
<name>A0ABQ6ZP33_9PSED</name>
<reference evidence="1 2" key="1">
    <citation type="submission" date="2015-01" db="EMBL/GenBank/DDBJ databases">
        <title>Genome Sequence of Pseudomonas antarctica CMS 35.</title>
        <authorList>
            <person name="Voget S."/>
            <person name="Chow J."/>
            <person name="Daniel R."/>
            <person name="Streit W."/>
        </authorList>
    </citation>
    <scope>NUCLEOTIDE SEQUENCE [LARGE SCALE GENOMIC DNA]</scope>
    <source>
        <strain evidence="1 2">CMS 35</strain>
    </source>
</reference>
<dbReference type="RefSeq" id="WP_163839646.1">
    <property type="nucleotide sequence ID" value="NZ_JXDI01000004.1"/>
</dbReference>
<dbReference type="EMBL" id="JXDI01000004">
    <property type="protein sequence ID" value="KAF2406187.1"/>
    <property type="molecule type" value="Genomic_DNA"/>
</dbReference>
<evidence type="ECO:0000313" key="2">
    <source>
        <dbReference type="Proteomes" id="UP000748067"/>
    </source>
</evidence>
<dbReference type="Proteomes" id="UP000748067">
    <property type="component" value="Unassembled WGS sequence"/>
</dbReference>
<gene>
    <name evidence="1" type="ORF">PSAN_54120</name>
</gene>
<accession>A0ABQ6ZP33</accession>
<proteinExistence type="predicted"/>
<keyword evidence="2" id="KW-1185">Reference proteome</keyword>
<protein>
    <submittedName>
        <fullName evidence="1">Uncharacterized protein</fullName>
    </submittedName>
</protein>
<organism evidence="1 2">
    <name type="scientific">Pseudomonas antarctica</name>
    <dbReference type="NCBI Taxonomy" id="219572"/>
    <lineage>
        <taxon>Bacteria</taxon>
        <taxon>Pseudomonadati</taxon>
        <taxon>Pseudomonadota</taxon>
        <taxon>Gammaproteobacteria</taxon>
        <taxon>Pseudomonadales</taxon>
        <taxon>Pseudomonadaceae</taxon>
        <taxon>Pseudomonas</taxon>
    </lineage>
</organism>
<sequence>MRRIKKLVMCSPGDDGYIDYGSSIVNIVKYTSRDKKVLRRAIKPKIGSGRFDVAAVQAARLITHEYTHYLDLTTTVWGLEFIVRRNLAYQAIDAGADIESKAVEVAMLNYAEILMHKGLVKVYGHVPIEDVVTKHSLSRNEKYGTIIMIHLMKGEGRIADVPVSMLSLLEANAVANELMGEALWIERVFGEVSSFHKNRISSNLDSIMKNVNALEYNAFHLLVVIHFPRLTIFDRLRLVGAVADFALNISGMHLSHVANTIFRSILNSTLRNALCNELCRGMSRQVVAFKVLLFIYQYTQENELSDEGVSEKLKSPLELICSALQYFGCDLQAVNVRSMSDFEYCFSVSMLRGLRRKFEPAGHVEAMLRNRRARKNTVFISEKFGFLSCLIFICSTISTSRCLIDKDSIFGRIMSPFMMFIAS</sequence>